<organism evidence="5 6">
    <name type="scientific">Hymenobacter gummosus</name>
    <dbReference type="NCBI Taxonomy" id="1776032"/>
    <lineage>
        <taxon>Bacteria</taxon>
        <taxon>Pseudomonadati</taxon>
        <taxon>Bacteroidota</taxon>
        <taxon>Cytophagia</taxon>
        <taxon>Cytophagales</taxon>
        <taxon>Hymenobacteraceae</taxon>
        <taxon>Hymenobacter</taxon>
    </lineage>
</organism>
<dbReference type="PANTHER" id="PTHR42852">
    <property type="entry name" value="THIOL:DISULFIDE INTERCHANGE PROTEIN DSBE"/>
    <property type="match status" value="1"/>
</dbReference>
<dbReference type="GO" id="GO:0030313">
    <property type="term" value="C:cell envelope"/>
    <property type="evidence" value="ECO:0007669"/>
    <property type="project" value="UniProtKB-SubCell"/>
</dbReference>
<dbReference type="SUPFAM" id="SSF52833">
    <property type="entry name" value="Thioredoxin-like"/>
    <property type="match status" value="1"/>
</dbReference>
<evidence type="ECO:0000256" key="3">
    <source>
        <dbReference type="ARBA" id="ARBA00023284"/>
    </source>
</evidence>
<dbReference type="InterPro" id="IPR013766">
    <property type="entry name" value="Thioredoxin_domain"/>
</dbReference>
<dbReference type="Gene3D" id="3.40.30.10">
    <property type="entry name" value="Glutaredoxin"/>
    <property type="match status" value="1"/>
</dbReference>
<comment type="caution">
    <text evidence="5">The sequence shown here is derived from an EMBL/GenBank/DDBJ whole genome shotgun (WGS) entry which is preliminary data.</text>
</comment>
<dbReference type="GO" id="GO:0017004">
    <property type="term" value="P:cytochrome complex assembly"/>
    <property type="evidence" value="ECO:0007669"/>
    <property type="project" value="UniProtKB-KW"/>
</dbReference>
<comment type="subcellular location">
    <subcellularLocation>
        <location evidence="1">Cell envelope</location>
    </subcellularLocation>
</comment>
<keyword evidence="6" id="KW-1185">Reference proteome</keyword>
<evidence type="ECO:0000259" key="4">
    <source>
        <dbReference type="PROSITE" id="PS51352"/>
    </source>
</evidence>
<dbReference type="AlphaFoldDB" id="A0A3S0IIX8"/>
<dbReference type="EMBL" id="RXOF01000022">
    <property type="protein sequence ID" value="RTQ45044.1"/>
    <property type="molecule type" value="Genomic_DNA"/>
</dbReference>
<reference evidence="5 6" key="1">
    <citation type="submission" date="2018-12" db="EMBL/GenBank/DDBJ databases">
        <title>Hymenobacter gummosus sp. nov., isolated from a spring.</title>
        <authorList>
            <person name="Nie L."/>
        </authorList>
    </citation>
    <scope>NUCLEOTIDE SEQUENCE [LARGE SCALE GENOMIC DNA]</scope>
    <source>
        <strain evidence="5 6">KCTC 52166</strain>
    </source>
</reference>
<dbReference type="GO" id="GO:0016491">
    <property type="term" value="F:oxidoreductase activity"/>
    <property type="evidence" value="ECO:0007669"/>
    <property type="project" value="InterPro"/>
</dbReference>
<keyword evidence="2" id="KW-0201">Cytochrome c-type biogenesis</keyword>
<proteinExistence type="predicted"/>
<evidence type="ECO:0000313" key="5">
    <source>
        <dbReference type="EMBL" id="RTQ45044.1"/>
    </source>
</evidence>
<dbReference type="InterPro" id="IPR036249">
    <property type="entry name" value="Thioredoxin-like_sf"/>
</dbReference>
<dbReference type="InterPro" id="IPR050553">
    <property type="entry name" value="Thioredoxin_ResA/DsbE_sf"/>
</dbReference>
<sequence>MSRRGNEEKKQPPHTVRHWLRPALYVLIPLALYLTGWHTEVLGRAQQALLATGLFHRSAALPTKPVPKADYGLPLRTLDGQVVSLAQLRGKVILLNLWATWCPPCVAEMPGLQRLHEKTKSDNIVLVLLSLDENPEKARRFVARRGFTMPVYTLAGPVPAVFDTESIPTTFLIAPNGDIVDRHEGMGDYNNEQMVGFLRQLQGR</sequence>
<gene>
    <name evidence="5" type="ORF">EJV47_26090</name>
</gene>
<keyword evidence="3" id="KW-0676">Redox-active center</keyword>
<feature type="domain" description="Thioredoxin" evidence="4">
    <location>
        <begin position="60"/>
        <end position="203"/>
    </location>
</feature>
<dbReference type="Pfam" id="PF08534">
    <property type="entry name" value="Redoxin"/>
    <property type="match status" value="1"/>
</dbReference>
<dbReference type="PROSITE" id="PS00194">
    <property type="entry name" value="THIOREDOXIN_1"/>
    <property type="match status" value="1"/>
</dbReference>
<dbReference type="CDD" id="cd02966">
    <property type="entry name" value="TlpA_like_family"/>
    <property type="match status" value="1"/>
</dbReference>
<dbReference type="InterPro" id="IPR013740">
    <property type="entry name" value="Redoxin"/>
</dbReference>
<evidence type="ECO:0000256" key="2">
    <source>
        <dbReference type="ARBA" id="ARBA00022748"/>
    </source>
</evidence>
<evidence type="ECO:0000313" key="6">
    <source>
        <dbReference type="Proteomes" id="UP000282184"/>
    </source>
</evidence>
<accession>A0A3S0IIX8</accession>
<dbReference type="Proteomes" id="UP000282184">
    <property type="component" value="Unassembled WGS sequence"/>
</dbReference>
<dbReference type="OrthoDB" id="6399635at2"/>
<dbReference type="PANTHER" id="PTHR42852:SF17">
    <property type="entry name" value="THIOREDOXIN-LIKE PROTEIN HI_1115"/>
    <property type="match status" value="1"/>
</dbReference>
<evidence type="ECO:0000256" key="1">
    <source>
        <dbReference type="ARBA" id="ARBA00004196"/>
    </source>
</evidence>
<name>A0A3S0IIX8_9BACT</name>
<dbReference type="PROSITE" id="PS51352">
    <property type="entry name" value="THIOREDOXIN_2"/>
    <property type="match status" value="1"/>
</dbReference>
<dbReference type="InterPro" id="IPR017937">
    <property type="entry name" value="Thioredoxin_CS"/>
</dbReference>
<protein>
    <submittedName>
        <fullName evidence="5">TlpA family protein disulfide reductase</fullName>
    </submittedName>
</protein>